<dbReference type="Pfam" id="PF04444">
    <property type="entry name" value="Dioxygenase_N"/>
    <property type="match status" value="1"/>
</dbReference>
<evidence type="ECO:0000256" key="2">
    <source>
        <dbReference type="ARBA" id="ARBA00007825"/>
    </source>
</evidence>
<comment type="cofactor">
    <cofactor evidence="1">
        <name>Fe(3+)</name>
        <dbReference type="ChEBI" id="CHEBI:29034"/>
    </cofactor>
</comment>
<dbReference type="InterPro" id="IPR000627">
    <property type="entry name" value="Intradiol_dOase_C"/>
</dbReference>
<protein>
    <submittedName>
        <fullName evidence="8">Hydroxyquinol 1,2-dioxygenase</fullName>
    </submittedName>
</protein>
<dbReference type="InterPro" id="IPR050770">
    <property type="entry name" value="Intradiol_RC_Dioxygenase"/>
</dbReference>
<dbReference type="InterPro" id="IPR015889">
    <property type="entry name" value="Intradiol_dOase_core"/>
</dbReference>
<evidence type="ECO:0000256" key="4">
    <source>
        <dbReference type="ARBA" id="ARBA00022964"/>
    </source>
</evidence>
<evidence type="ECO:0000313" key="8">
    <source>
        <dbReference type="EMBL" id="MDA4846024.1"/>
    </source>
</evidence>
<proteinExistence type="inferred from homology"/>
<evidence type="ECO:0000313" key="9">
    <source>
        <dbReference type="Proteomes" id="UP001148313"/>
    </source>
</evidence>
<comment type="caution">
    <text evidence="8">The sequence shown here is derived from an EMBL/GenBank/DDBJ whole genome shotgun (WGS) entry which is preliminary data.</text>
</comment>
<organism evidence="8 9">
    <name type="scientific">Hoeflea poritis</name>
    <dbReference type="NCBI Taxonomy" id="2993659"/>
    <lineage>
        <taxon>Bacteria</taxon>
        <taxon>Pseudomonadati</taxon>
        <taxon>Pseudomonadota</taxon>
        <taxon>Alphaproteobacteria</taxon>
        <taxon>Hyphomicrobiales</taxon>
        <taxon>Rhizobiaceae</taxon>
        <taxon>Hoeflea</taxon>
    </lineage>
</organism>
<gene>
    <name evidence="8" type="ORF">OOZ53_11735</name>
</gene>
<comment type="similarity">
    <text evidence="2">Belongs to the intradiol ring-cleavage dioxygenase family.</text>
</comment>
<evidence type="ECO:0000259" key="7">
    <source>
        <dbReference type="PROSITE" id="PS00083"/>
    </source>
</evidence>
<dbReference type="PANTHER" id="PTHR33711">
    <property type="entry name" value="DIOXYGENASE, PUTATIVE (AFU_ORTHOLOGUE AFUA_2G02910)-RELATED"/>
    <property type="match status" value="1"/>
</dbReference>
<dbReference type="PANTHER" id="PTHR33711:SF7">
    <property type="entry name" value="INTRADIOL RING-CLEAVAGE DIOXYGENASES DOMAIN-CONTAINING PROTEIN-RELATED"/>
    <property type="match status" value="1"/>
</dbReference>
<dbReference type="InterPro" id="IPR007535">
    <property type="entry name" value="Catechol_dOase_N"/>
</dbReference>
<dbReference type="PROSITE" id="PS00083">
    <property type="entry name" value="INTRADIOL_DIOXYGENAS"/>
    <property type="match status" value="1"/>
</dbReference>
<sequence>MRHVTADTLTQTFLDYCGPETSPRLRFLLEHLAKHLHTFVRETGLTHAEWRKAIELLTKTGEITDDERNEFVLFSDVLGVSSLVDMVNSKPDATSSSVLGPFHILGAPPLAYGGDLKNDNDGATVVVKGAVRDPAGNPISGAEIEIWQTADNGLYSNQDPQQPEYNLRARLTARDNGDYAFTTVRPAPYTVPDDGPVGELLHATGRHPWRPSHLHFIVMAPGYRTLVTEVFPSDDPYLDEDAVFGVRSDLIMNYVEQTDRNLVPEDFEAKPRLTSPYYTVDFDFVLAADTSE</sequence>
<keyword evidence="3" id="KW-0479">Metal-binding</keyword>
<dbReference type="Pfam" id="PF00775">
    <property type="entry name" value="Dioxygenase_C"/>
    <property type="match status" value="1"/>
</dbReference>
<keyword evidence="5" id="KW-0560">Oxidoreductase</keyword>
<name>A0ABT4VN40_9HYPH</name>
<keyword evidence="4" id="KW-0223">Dioxygenase</keyword>
<reference evidence="8" key="1">
    <citation type="submission" date="2022-11" db="EMBL/GenBank/DDBJ databases">
        <title>Hoeflea poritis sp. nov., isolated from scleractinian coral Porites lutea.</title>
        <authorList>
            <person name="Zhang G."/>
            <person name="Wei Q."/>
            <person name="Cai L."/>
        </authorList>
    </citation>
    <scope>NUCLEOTIDE SEQUENCE</scope>
    <source>
        <strain evidence="8">E7-10</strain>
    </source>
</reference>
<dbReference type="RefSeq" id="WP_271089743.1">
    <property type="nucleotide sequence ID" value="NZ_JAPJZH010000006.1"/>
</dbReference>
<dbReference type="SUPFAM" id="SSF49482">
    <property type="entry name" value="Aromatic compound dioxygenase"/>
    <property type="match status" value="1"/>
</dbReference>
<accession>A0ABT4VN40</accession>
<dbReference type="Gene3D" id="2.60.130.10">
    <property type="entry name" value="Aromatic compound dioxygenase"/>
    <property type="match status" value="1"/>
</dbReference>
<dbReference type="EMBL" id="JAPJZH010000006">
    <property type="protein sequence ID" value="MDA4846024.1"/>
    <property type="molecule type" value="Genomic_DNA"/>
</dbReference>
<keyword evidence="6" id="KW-0408">Iron</keyword>
<evidence type="ECO:0000256" key="3">
    <source>
        <dbReference type="ARBA" id="ARBA00022723"/>
    </source>
</evidence>
<evidence type="ECO:0000256" key="1">
    <source>
        <dbReference type="ARBA" id="ARBA00001965"/>
    </source>
</evidence>
<dbReference type="Proteomes" id="UP001148313">
    <property type="component" value="Unassembled WGS sequence"/>
</dbReference>
<keyword evidence="9" id="KW-1185">Reference proteome</keyword>
<evidence type="ECO:0000256" key="5">
    <source>
        <dbReference type="ARBA" id="ARBA00023002"/>
    </source>
</evidence>
<feature type="domain" description="Intradiol ring-cleavage dioxygenases" evidence="7">
    <location>
        <begin position="127"/>
        <end position="155"/>
    </location>
</feature>
<evidence type="ECO:0000256" key="6">
    <source>
        <dbReference type="ARBA" id="ARBA00023004"/>
    </source>
</evidence>